<geneLocation type="plasmid" evidence="3 4">
    <name>unnamed1</name>
</geneLocation>
<evidence type="ECO:0000313" key="3">
    <source>
        <dbReference type="EMBL" id="UPM44560.1"/>
    </source>
</evidence>
<dbReference type="Pfam" id="PF25213">
    <property type="entry name" value="HVO_A0261_N"/>
    <property type="match status" value="1"/>
</dbReference>
<name>A0A8U0A5U4_9EURY</name>
<evidence type="ECO:0000259" key="2">
    <source>
        <dbReference type="Pfam" id="PF25213"/>
    </source>
</evidence>
<dbReference type="InterPro" id="IPR036390">
    <property type="entry name" value="WH_DNA-bd_sf"/>
</dbReference>
<keyword evidence="3" id="KW-0614">Plasmid</keyword>
<gene>
    <name evidence="3" type="ORF">MW046_14135</name>
</gene>
<keyword evidence="4" id="KW-1185">Reference proteome</keyword>
<feature type="domain" description="Methanogenesis regulatory protein FilR1 middle" evidence="1">
    <location>
        <begin position="119"/>
        <end position="247"/>
    </location>
</feature>
<dbReference type="InterPro" id="IPR013561">
    <property type="entry name" value="FilR1_middle_dom"/>
</dbReference>
<evidence type="ECO:0000313" key="4">
    <source>
        <dbReference type="Proteomes" id="UP000831768"/>
    </source>
</evidence>
<dbReference type="KEGG" id="haad:MW046_14135"/>
<dbReference type="EMBL" id="CP096020">
    <property type="protein sequence ID" value="UPM44560.1"/>
    <property type="molecule type" value="Genomic_DNA"/>
</dbReference>
<organism evidence="3 4">
    <name type="scientific">Halocatena salina</name>
    <dbReference type="NCBI Taxonomy" id="2934340"/>
    <lineage>
        <taxon>Archaea</taxon>
        <taxon>Methanobacteriati</taxon>
        <taxon>Methanobacteriota</taxon>
        <taxon>Stenosarchaea group</taxon>
        <taxon>Halobacteria</taxon>
        <taxon>Halobacteriales</taxon>
        <taxon>Natronomonadaceae</taxon>
        <taxon>Halocatena</taxon>
    </lineage>
</organism>
<proteinExistence type="predicted"/>
<dbReference type="Pfam" id="PF08350">
    <property type="entry name" value="FilR1_middle"/>
    <property type="match status" value="1"/>
</dbReference>
<feature type="domain" description="HVO-A0261-like N-terminal" evidence="2">
    <location>
        <begin position="7"/>
        <end position="83"/>
    </location>
</feature>
<protein>
    <submittedName>
        <fullName evidence="3">MarR family transcriptional regulator</fullName>
    </submittedName>
</protein>
<dbReference type="Proteomes" id="UP000831768">
    <property type="component" value="Plasmid unnamed1"/>
</dbReference>
<evidence type="ECO:0000259" key="1">
    <source>
        <dbReference type="Pfam" id="PF08350"/>
    </source>
</evidence>
<dbReference type="AlphaFoldDB" id="A0A8U0A5U4"/>
<dbReference type="RefSeq" id="WP_247995214.1">
    <property type="nucleotide sequence ID" value="NZ_CP096020.1"/>
</dbReference>
<accession>A0A8U0A5U4</accession>
<dbReference type="GeneID" id="71929208"/>
<reference evidence="3" key="1">
    <citation type="submission" date="2022-04" db="EMBL/GenBank/DDBJ databases">
        <title>Halocatena sp. nov., isolated from a salt lake.</title>
        <authorList>
            <person name="Cui H.-L."/>
        </authorList>
    </citation>
    <scope>NUCLEOTIDE SEQUENCE</scope>
    <source>
        <strain evidence="3">AD-1</strain>
        <plasmid evidence="3">unnamed1</plasmid>
    </source>
</reference>
<dbReference type="SUPFAM" id="SSF46785">
    <property type="entry name" value="Winged helix' DNA-binding domain"/>
    <property type="match status" value="1"/>
</dbReference>
<sequence length="263" mass="29235">MTDLDQFIDFIRYSPLIETLQGEALERKELEQRLEISRATSHRYTNALGESGLIEKSDGAFTLTELGEMITETVVEFKQETRTALILAPALEALPPTAPAIDIAAFTDATVTTAGPGNPYRGVNRFMSLVDETSTLRGLDPTSINPQHIDELHAQICDGMETQVVFPPAIAEKLLVSNPERAQTIFESGNLTFWIHDDLPFGLTLCDDRIGIGIYDDETGMLKTYVDTDAAAAYDWAESLYEFYRSDADPLDWDDKESETLSL</sequence>
<dbReference type="InterPro" id="IPR057527">
    <property type="entry name" value="HVO_A0261-like_N"/>
</dbReference>